<feature type="compositionally biased region" description="Polar residues" evidence="1">
    <location>
        <begin position="86"/>
        <end position="96"/>
    </location>
</feature>
<reference evidence="2" key="1">
    <citation type="journal article" date="2012" name="Proc. Natl. Acad. Sci. U.S.A.">
        <title>Antigenic diversity is generated by distinct evolutionary mechanisms in African trypanosome species.</title>
        <authorList>
            <person name="Jackson A.P."/>
            <person name="Berry A."/>
            <person name="Aslett M."/>
            <person name="Allison H.C."/>
            <person name="Burton P."/>
            <person name="Vavrova-Anderson J."/>
            <person name="Brown R."/>
            <person name="Browne H."/>
            <person name="Corton N."/>
            <person name="Hauser H."/>
            <person name="Gamble J."/>
            <person name="Gilderthorp R."/>
            <person name="Marcello L."/>
            <person name="McQuillan J."/>
            <person name="Otto T.D."/>
            <person name="Quail M.A."/>
            <person name="Sanders M.J."/>
            <person name="van Tonder A."/>
            <person name="Ginger M.L."/>
            <person name="Field M.C."/>
            <person name="Barry J.D."/>
            <person name="Hertz-Fowler C."/>
            <person name="Berriman M."/>
        </authorList>
    </citation>
    <scope>NUCLEOTIDE SEQUENCE</scope>
    <source>
        <strain evidence="2">IL3000</strain>
    </source>
</reference>
<organism evidence="2">
    <name type="scientific">Trypanosoma congolense (strain IL3000)</name>
    <dbReference type="NCBI Taxonomy" id="1068625"/>
    <lineage>
        <taxon>Eukaryota</taxon>
        <taxon>Discoba</taxon>
        <taxon>Euglenozoa</taxon>
        <taxon>Kinetoplastea</taxon>
        <taxon>Metakinetoplastina</taxon>
        <taxon>Trypanosomatida</taxon>
        <taxon>Trypanosomatidae</taxon>
        <taxon>Trypanosoma</taxon>
        <taxon>Nannomonas</taxon>
    </lineage>
</organism>
<sequence length="356" mass="38516">MAAVYLRNASSCQRKASIDDATPGSLGFHHGSLKVGRTGADSVISRCSSRAKRSAADREKKVVASAGCAAWLGVGKKHGPCPRATTEPSSKLSSTARDTSGCGTSGGDGVVRKRRSYCRGQQPIYHLCAPTFQDSMCCDDPKTLCPLSDHLWSSSAVKTLPPFFHEKSVKGPRGVLNENKHHRCTTCCCSPVPKVGDCRYAASIGRCCHSSDLYSLNISTCSRDDYKIKPCCCCRSTSYRPRATSPDASSCSVGVCSQAPCHDASLQGELFLLNNTGRFTVQKEQKGGSVWQRLVSESEWHKSPERHPATCNSVADGADSTVNSDLKCKPRCTEKSDLLERIRKCLSELGEHRITQ</sequence>
<evidence type="ECO:0000256" key="1">
    <source>
        <dbReference type="SAM" id="MobiDB-lite"/>
    </source>
</evidence>
<name>G0UR47_TRYCI</name>
<gene>
    <name evidence="2" type="ORF">TCIL3000_8_650</name>
</gene>
<protein>
    <submittedName>
        <fullName evidence="2">Uncharacterized protein TCIL3000_8_650</fullName>
    </submittedName>
</protein>
<evidence type="ECO:0000313" key="2">
    <source>
        <dbReference type="EMBL" id="CCC91858.1"/>
    </source>
</evidence>
<accession>G0UR47</accession>
<proteinExistence type="predicted"/>
<dbReference type="EMBL" id="HE575321">
    <property type="protein sequence ID" value="CCC91858.1"/>
    <property type="molecule type" value="Genomic_DNA"/>
</dbReference>
<dbReference type="VEuPathDB" id="TriTrypDB:TcIL3000_8_650"/>
<feature type="region of interest" description="Disordered" evidence="1">
    <location>
        <begin position="301"/>
        <end position="320"/>
    </location>
</feature>
<feature type="region of interest" description="Disordered" evidence="1">
    <location>
        <begin position="77"/>
        <end position="108"/>
    </location>
</feature>
<dbReference type="AlphaFoldDB" id="G0UR47"/>